<dbReference type="SUPFAM" id="SSF46548">
    <property type="entry name" value="alpha-helical ferredoxin"/>
    <property type="match status" value="1"/>
</dbReference>
<comment type="caution">
    <text evidence="6">The sequence shown here is derived from an EMBL/GenBank/DDBJ whole genome shotgun (WGS) entry which is preliminary data.</text>
</comment>
<evidence type="ECO:0000256" key="2">
    <source>
        <dbReference type="ARBA" id="ARBA00023004"/>
    </source>
</evidence>
<evidence type="ECO:0000259" key="5">
    <source>
        <dbReference type="PROSITE" id="PS51379"/>
    </source>
</evidence>
<feature type="compositionally biased region" description="Basic and acidic residues" evidence="4">
    <location>
        <begin position="317"/>
        <end position="326"/>
    </location>
</feature>
<feature type="region of interest" description="Disordered" evidence="4">
    <location>
        <begin position="298"/>
        <end position="326"/>
    </location>
</feature>
<sequence length="326" mass="36631">MMHQRTQAIRAAARKLLAQGRVDVVIGYTQGTIPLRAQPYLAYTPEECDRLIWSSFCGGNLATFASGRTDRVAVVAQGCVSRNLNGLIHEKRLRRENLYVIGVPCLGMLDQRKVETKTAGRIVATLENDPEEDMGEITVSGCDAAGECFTERLKRRDVKRDNCYTCMHRNPVIADEMVAEPVTETAGGDINAVAAPWERFDAERRWAEFTKTFEDCIRCYACRDICPLCYCTTCFTDESDPQWCGKTQDPADVQTFHILRAFHCAGRCTDCGACETACPQGIRMRRLTSKLEKDVRTLWGHDPGMDSEAEPPLATYRPDDPQEHFK</sequence>
<protein>
    <recommendedName>
        <fullName evidence="5">4Fe-4S ferredoxin-type domain-containing protein</fullName>
    </recommendedName>
</protein>
<gene>
    <name evidence="6" type="ORF">DSM19430T_12000</name>
</gene>
<keyword evidence="3" id="KW-0411">Iron-sulfur</keyword>
<evidence type="ECO:0000313" key="6">
    <source>
        <dbReference type="EMBL" id="GFM36516.1"/>
    </source>
</evidence>
<feature type="domain" description="4Fe-4S ferredoxin-type" evidence="5">
    <location>
        <begin position="259"/>
        <end position="287"/>
    </location>
</feature>
<name>A0A7J0BS25_9BACT</name>
<dbReference type="GO" id="GO:0051536">
    <property type="term" value="F:iron-sulfur cluster binding"/>
    <property type="evidence" value="ECO:0007669"/>
    <property type="project" value="UniProtKB-KW"/>
</dbReference>
<dbReference type="RefSeq" id="WP_205245123.1">
    <property type="nucleotide sequence ID" value="NZ_BLVP01000006.1"/>
</dbReference>
<evidence type="ECO:0000256" key="3">
    <source>
        <dbReference type="ARBA" id="ARBA00023014"/>
    </source>
</evidence>
<dbReference type="AlphaFoldDB" id="A0A7J0BS25"/>
<dbReference type="Gene3D" id="1.10.1060.10">
    <property type="entry name" value="Alpha-helical ferredoxin"/>
    <property type="match status" value="1"/>
</dbReference>
<reference evidence="6 7" key="1">
    <citation type="submission" date="2020-05" db="EMBL/GenBank/DDBJ databases">
        <title>Draft genome sequence of Desulfovibrio psychrotolerans JS1T.</title>
        <authorList>
            <person name="Ueno A."/>
            <person name="Tamazawa S."/>
            <person name="Tamamura S."/>
            <person name="Murakami T."/>
            <person name="Kiyama T."/>
            <person name="Inomata H."/>
            <person name="Amano Y."/>
            <person name="Miyakawa K."/>
            <person name="Tamaki H."/>
            <person name="Naganuma T."/>
            <person name="Kaneko K."/>
        </authorList>
    </citation>
    <scope>NUCLEOTIDE SEQUENCE [LARGE SCALE GENOMIC DNA]</scope>
    <source>
        <strain evidence="6 7">JS1</strain>
    </source>
</reference>
<dbReference type="GO" id="GO:0046872">
    <property type="term" value="F:metal ion binding"/>
    <property type="evidence" value="ECO:0007669"/>
    <property type="project" value="UniProtKB-KW"/>
</dbReference>
<accession>A0A7J0BS25</accession>
<dbReference type="Proteomes" id="UP000503820">
    <property type="component" value="Unassembled WGS sequence"/>
</dbReference>
<dbReference type="InterPro" id="IPR009051">
    <property type="entry name" value="Helical_ferredxn"/>
</dbReference>
<dbReference type="PROSITE" id="PS51379">
    <property type="entry name" value="4FE4S_FER_2"/>
    <property type="match status" value="1"/>
</dbReference>
<dbReference type="InterPro" id="IPR017900">
    <property type="entry name" value="4Fe4S_Fe_S_CS"/>
</dbReference>
<keyword evidence="1" id="KW-0479">Metal-binding</keyword>
<evidence type="ECO:0000313" key="7">
    <source>
        <dbReference type="Proteomes" id="UP000503820"/>
    </source>
</evidence>
<organism evidence="6 7">
    <name type="scientific">Desulfovibrio psychrotolerans</name>
    <dbReference type="NCBI Taxonomy" id="415242"/>
    <lineage>
        <taxon>Bacteria</taxon>
        <taxon>Pseudomonadati</taxon>
        <taxon>Thermodesulfobacteriota</taxon>
        <taxon>Desulfovibrionia</taxon>
        <taxon>Desulfovibrionales</taxon>
        <taxon>Desulfovibrionaceae</taxon>
        <taxon>Desulfovibrio</taxon>
    </lineage>
</organism>
<evidence type="ECO:0000256" key="1">
    <source>
        <dbReference type="ARBA" id="ARBA00022723"/>
    </source>
</evidence>
<dbReference type="EMBL" id="BLVP01000006">
    <property type="protein sequence ID" value="GFM36516.1"/>
    <property type="molecule type" value="Genomic_DNA"/>
</dbReference>
<dbReference type="PROSITE" id="PS00198">
    <property type="entry name" value="4FE4S_FER_1"/>
    <property type="match status" value="1"/>
</dbReference>
<keyword evidence="2" id="KW-0408">Iron</keyword>
<dbReference type="InterPro" id="IPR017896">
    <property type="entry name" value="4Fe4S_Fe-S-bd"/>
</dbReference>
<proteinExistence type="predicted"/>
<keyword evidence="7" id="KW-1185">Reference proteome</keyword>
<evidence type="ECO:0000256" key="4">
    <source>
        <dbReference type="SAM" id="MobiDB-lite"/>
    </source>
</evidence>